<evidence type="ECO:0000313" key="5">
    <source>
        <dbReference type="Proteomes" id="UP000799767"/>
    </source>
</evidence>
<keyword evidence="2" id="KW-0472">Membrane</keyword>
<dbReference type="InterPro" id="IPR017946">
    <property type="entry name" value="PLC-like_Pdiesterase_TIM-brl"/>
</dbReference>
<feature type="transmembrane region" description="Helical" evidence="2">
    <location>
        <begin position="442"/>
        <end position="463"/>
    </location>
</feature>
<sequence>MVSSWPRKLTTLPPSILLLLATTIASVTAADTSSISYTGTISTLSTYSASAFTGSQYTYPTLSSALPTTLNTNNASSIIIVSSNSPSNATATGSSSKSTTKPSRTTLHGSSHRSTGTATTSAAGPSNTVKCNGWTEFCDRSYSNITYVCAHNSAFVVPNNAGSNQALPLRTQLDDGIRMVQGETHYVNGSIYNCHTTCKLLDVGLWEAELATVVDWLKDNPYEVLSWLVVNSDFVNVEKYVPAIEASGILPYLYVPKHEPQYRDDWPTLGEMILTGKRVVMYMDYNANQTAVPYILDEFSHMWETPFSPTNRSFPCTQQRPPGLSHADAKNKLMYLANHNLNTPIDLSALIGETDGHAQILIPNTADINITNGAFDQFSQLEATRLNCTQMWDHPPNFLLVDYYNYGIPHPGSVFEVAARANGVAYNYDSCCGKTSASLASASMRVSLAAVLVGALGFSILLVL</sequence>
<feature type="compositionally biased region" description="Low complexity" evidence="1">
    <location>
        <begin position="85"/>
        <end position="106"/>
    </location>
</feature>
<keyword evidence="2" id="KW-1133">Transmembrane helix</keyword>
<keyword evidence="2" id="KW-0812">Transmembrane</keyword>
<dbReference type="GO" id="GO:0008081">
    <property type="term" value="F:phosphoric diester hydrolase activity"/>
    <property type="evidence" value="ECO:0007669"/>
    <property type="project" value="InterPro"/>
</dbReference>
<feature type="region of interest" description="Disordered" evidence="1">
    <location>
        <begin position="85"/>
        <end position="124"/>
    </location>
</feature>
<protein>
    <submittedName>
        <fullName evidence="4">PLC-like phosphodiesterase</fullName>
    </submittedName>
</protein>
<feature type="chain" id="PRO_5025691121" evidence="3">
    <location>
        <begin position="30"/>
        <end position="464"/>
    </location>
</feature>
<dbReference type="Pfam" id="PF26146">
    <property type="entry name" value="PI-PLC_X"/>
    <property type="match status" value="1"/>
</dbReference>
<dbReference type="Gene3D" id="3.20.20.190">
    <property type="entry name" value="Phosphatidylinositol (PI) phosphodiesterase"/>
    <property type="match status" value="1"/>
</dbReference>
<organism evidence="4 5">
    <name type="scientific">Neohortaea acidophila</name>
    <dbReference type="NCBI Taxonomy" id="245834"/>
    <lineage>
        <taxon>Eukaryota</taxon>
        <taxon>Fungi</taxon>
        <taxon>Dikarya</taxon>
        <taxon>Ascomycota</taxon>
        <taxon>Pezizomycotina</taxon>
        <taxon>Dothideomycetes</taxon>
        <taxon>Dothideomycetidae</taxon>
        <taxon>Mycosphaerellales</taxon>
        <taxon>Teratosphaeriaceae</taxon>
        <taxon>Neohortaea</taxon>
    </lineage>
</organism>
<name>A0A6A6PK64_9PEZI</name>
<proteinExistence type="predicted"/>
<reference evidence="4" key="1">
    <citation type="journal article" date="2020" name="Stud. Mycol.">
        <title>101 Dothideomycetes genomes: a test case for predicting lifestyles and emergence of pathogens.</title>
        <authorList>
            <person name="Haridas S."/>
            <person name="Albert R."/>
            <person name="Binder M."/>
            <person name="Bloem J."/>
            <person name="Labutti K."/>
            <person name="Salamov A."/>
            <person name="Andreopoulos B."/>
            <person name="Baker S."/>
            <person name="Barry K."/>
            <person name="Bills G."/>
            <person name="Bluhm B."/>
            <person name="Cannon C."/>
            <person name="Castanera R."/>
            <person name="Culley D."/>
            <person name="Daum C."/>
            <person name="Ezra D."/>
            <person name="Gonzalez J."/>
            <person name="Henrissat B."/>
            <person name="Kuo A."/>
            <person name="Liang C."/>
            <person name="Lipzen A."/>
            <person name="Lutzoni F."/>
            <person name="Magnuson J."/>
            <person name="Mondo S."/>
            <person name="Nolan M."/>
            <person name="Ohm R."/>
            <person name="Pangilinan J."/>
            <person name="Park H.-J."/>
            <person name="Ramirez L."/>
            <person name="Alfaro M."/>
            <person name="Sun H."/>
            <person name="Tritt A."/>
            <person name="Yoshinaga Y."/>
            <person name="Zwiers L.-H."/>
            <person name="Turgeon B."/>
            <person name="Goodwin S."/>
            <person name="Spatafora J."/>
            <person name="Crous P."/>
            <person name="Grigoriev I."/>
        </authorList>
    </citation>
    <scope>NUCLEOTIDE SEQUENCE</scope>
    <source>
        <strain evidence="4">CBS 113389</strain>
    </source>
</reference>
<accession>A0A6A6PK64</accession>
<feature type="signal peptide" evidence="3">
    <location>
        <begin position="1"/>
        <end position="29"/>
    </location>
</feature>
<evidence type="ECO:0000256" key="2">
    <source>
        <dbReference type="SAM" id="Phobius"/>
    </source>
</evidence>
<dbReference type="GO" id="GO:0006629">
    <property type="term" value="P:lipid metabolic process"/>
    <property type="evidence" value="ECO:0007669"/>
    <property type="project" value="InterPro"/>
</dbReference>
<keyword evidence="5" id="KW-1185">Reference proteome</keyword>
<dbReference type="Proteomes" id="UP000799767">
    <property type="component" value="Unassembled WGS sequence"/>
</dbReference>
<feature type="compositionally biased region" description="Low complexity" evidence="1">
    <location>
        <begin position="112"/>
        <end position="124"/>
    </location>
</feature>
<keyword evidence="3" id="KW-0732">Signal</keyword>
<evidence type="ECO:0000256" key="3">
    <source>
        <dbReference type="SAM" id="SignalP"/>
    </source>
</evidence>
<dbReference type="OrthoDB" id="7984201at2759"/>
<dbReference type="GeneID" id="54478950"/>
<dbReference type="AlphaFoldDB" id="A0A6A6PK64"/>
<dbReference type="RefSeq" id="XP_033586756.1">
    <property type="nucleotide sequence ID" value="XM_033737948.1"/>
</dbReference>
<evidence type="ECO:0000256" key="1">
    <source>
        <dbReference type="SAM" id="MobiDB-lite"/>
    </source>
</evidence>
<dbReference type="EMBL" id="MU001640">
    <property type="protein sequence ID" value="KAF2480186.1"/>
    <property type="molecule type" value="Genomic_DNA"/>
</dbReference>
<dbReference type="SUPFAM" id="SSF51695">
    <property type="entry name" value="PLC-like phosphodiesterases"/>
    <property type="match status" value="1"/>
</dbReference>
<gene>
    <name evidence="4" type="ORF">BDY17DRAFT_33707</name>
</gene>
<dbReference type="PANTHER" id="PTHR13593:SF140">
    <property type="entry name" value="PLC-LIKE PHOSPHODIESTERASE"/>
    <property type="match status" value="1"/>
</dbReference>
<dbReference type="InterPro" id="IPR051057">
    <property type="entry name" value="PI-PLC_domain"/>
</dbReference>
<dbReference type="PANTHER" id="PTHR13593">
    <property type="match status" value="1"/>
</dbReference>
<evidence type="ECO:0000313" key="4">
    <source>
        <dbReference type="EMBL" id="KAF2480186.1"/>
    </source>
</evidence>